<dbReference type="RefSeq" id="WP_146663672.1">
    <property type="nucleotide sequence ID" value="NZ_CP019791.1"/>
</dbReference>
<organism evidence="2 3">
    <name type="scientific">Anaerohalosphaera lusitana</name>
    <dbReference type="NCBI Taxonomy" id="1936003"/>
    <lineage>
        <taxon>Bacteria</taxon>
        <taxon>Pseudomonadati</taxon>
        <taxon>Planctomycetota</taxon>
        <taxon>Phycisphaerae</taxon>
        <taxon>Sedimentisphaerales</taxon>
        <taxon>Anaerohalosphaeraceae</taxon>
        <taxon>Anaerohalosphaera</taxon>
    </lineage>
</organism>
<proteinExistence type="predicted"/>
<evidence type="ECO:0000313" key="3">
    <source>
        <dbReference type="Proteomes" id="UP000189674"/>
    </source>
</evidence>
<evidence type="ECO:0000259" key="1">
    <source>
        <dbReference type="Pfam" id="PF12705"/>
    </source>
</evidence>
<dbReference type="InterPro" id="IPR038726">
    <property type="entry name" value="PDDEXK_AddAB-type"/>
</dbReference>
<feature type="domain" description="PD-(D/E)XK endonuclease-like" evidence="1">
    <location>
        <begin position="85"/>
        <end position="228"/>
    </location>
</feature>
<dbReference type="InterPro" id="IPR011335">
    <property type="entry name" value="Restrct_endonuc-II-like"/>
</dbReference>
<dbReference type="InterPro" id="IPR011604">
    <property type="entry name" value="PDDEXK-like_dom_sf"/>
</dbReference>
<dbReference type="Proteomes" id="UP000189674">
    <property type="component" value="Chromosome"/>
</dbReference>
<name>A0A1U9NQE7_9BACT</name>
<keyword evidence="3" id="KW-1185">Reference proteome</keyword>
<dbReference type="KEGG" id="alus:STSP2_03247"/>
<evidence type="ECO:0000313" key="2">
    <source>
        <dbReference type="EMBL" id="AQT70045.1"/>
    </source>
</evidence>
<dbReference type="Gene3D" id="3.90.320.10">
    <property type="match status" value="1"/>
</dbReference>
<reference evidence="3" key="1">
    <citation type="submission" date="2017-02" db="EMBL/GenBank/DDBJ databases">
        <title>Comparative genomics and description of representatives of a novel lineage of planctomycetes thriving in anoxic sediments.</title>
        <authorList>
            <person name="Spring S."/>
            <person name="Bunk B."/>
            <person name="Sproer C."/>
        </authorList>
    </citation>
    <scope>NUCLEOTIDE SEQUENCE [LARGE SCALE GENOMIC DNA]</scope>
    <source>
        <strain evidence="3">ST-NAGAB-D1</strain>
    </source>
</reference>
<dbReference type="OrthoDB" id="4706810at2"/>
<protein>
    <submittedName>
        <fullName evidence="2">PD-(D/E)XK nuclease superfamily protein</fullName>
    </submittedName>
</protein>
<accession>A0A1U9NQE7</accession>
<dbReference type="Pfam" id="PF12705">
    <property type="entry name" value="PDDEXK_1"/>
    <property type="match status" value="1"/>
</dbReference>
<gene>
    <name evidence="2" type="ORF">STSP2_03247</name>
</gene>
<dbReference type="AlphaFoldDB" id="A0A1U9NQE7"/>
<dbReference type="EMBL" id="CP019791">
    <property type="protein sequence ID" value="AQT70045.1"/>
    <property type="molecule type" value="Genomic_DNA"/>
</dbReference>
<sequence>MEQIIKISAKNLGALALEDHCPKCFYLKLRMGFKLPYQIFPGIFSSIDSYSKKITWGCCAKNGKVPQWFDSWGEFVKPVPAPHHSKFNYTDQKTGIKLTGVPDDIFLMEDGRYFIVDYKTAKYTGNQDALLPMYQVQLNGYAYIFEKLGMGEVGGIGLCYYEPQGNAPVEQGIGNLLEQDGFVMPFRAYLKRLELDPDGVLSPLLKQVRSMWDGEQVPAGKEGCKDCKMLGEMVKFGR</sequence>
<dbReference type="SUPFAM" id="SSF52980">
    <property type="entry name" value="Restriction endonuclease-like"/>
    <property type="match status" value="1"/>
</dbReference>